<reference evidence="2 3" key="1">
    <citation type="submission" date="2016-10" db="EMBL/GenBank/DDBJ databases">
        <authorList>
            <person name="de Groot N.N."/>
        </authorList>
    </citation>
    <scope>NUCLEOTIDE SEQUENCE [LARGE SCALE GENOMIC DNA]</scope>
    <source>
        <strain evidence="3">E92,LMG 26720,CCM 7988</strain>
    </source>
</reference>
<evidence type="ECO:0000313" key="3">
    <source>
        <dbReference type="Proteomes" id="UP000199306"/>
    </source>
</evidence>
<name>A0A1I5YRS2_9BACT</name>
<accession>A0A1I5YRS2</accession>
<feature type="region of interest" description="Disordered" evidence="1">
    <location>
        <begin position="389"/>
        <end position="408"/>
    </location>
</feature>
<dbReference type="Proteomes" id="UP000199306">
    <property type="component" value="Unassembled WGS sequence"/>
</dbReference>
<evidence type="ECO:0000256" key="1">
    <source>
        <dbReference type="SAM" id="MobiDB-lite"/>
    </source>
</evidence>
<evidence type="ECO:0000313" key="2">
    <source>
        <dbReference type="EMBL" id="SFQ46943.1"/>
    </source>
</evidence>
<protein>
    <submittedName>
        <fullName evidence="2">Uncharacterized protein</fullName>
    </submittedName>
</protein>
<dbReference type="STRING" id="1079859.SAMN04515674_12118"/>
<proteinExistence type="predicted"/>
<sequence length="615" mass="71180">MKFCLSGHRVERMNFDEEINLLNMKKIKLYSFLFTYLFCCAVLNAQSQQSLYWQSGTLLNPLRLFPVKIGDKAEFIDLDKDGDPDLMRYKTSNGYSVQWIDDDDDMKITDIEGDIDNDCLMVDRNNDGKYGSYDDLIVDWNDTDNDGKGDMQILTEYAREEDKNKPWGPGHVMISLDLDHDNVLNYIDWSNFTLRGWIHDGASDFYEDYHGKTLFLKIHTSPEKMNDARLNWENPFLFYDPDKDGLSEHAIRFLDTPRANKADDAFKTNLTGKISYAAVTFDADNDSRPGNEFDYDWTLNFRGEGFDYTKQKHTFKNLRGLPAADTLFMDPRYRQLSELLYPDHESAWDLIFKEGKWAQVWFTYDEDDDCQRWERVELYEPKDPYLMGAKKGGLDDNNQADPAGDRGEWDLDNSGGGKLYISPLDGKLHLYGAEKGYWRIDQNAKSFQAMGGIYDGYGPGRQTNSPETAPLIGYFDTDNNGFFDQITYDLNGDKVVDKTISISELGLSDQAPIIQSADLNYNMVKTIEEKIANNLWERSQQALKVAKSYGINSQWYALLMSPKSTRQKYHDGYWLQFYLYNDLLDIAKRQGNQSLIQRIEKAYYSGNWQKEFASN</sequence>
<dbReference type="AlphaFoldDB" id="A0A1I5YRS2"/>
<dbReference type="EMBL" id="FOXH01000021">
    <property type="protein sequence ID" value="SFQ46943.1"/>
    <property type="molecule type" value="Genomic_DNA"/>
</dbReference>
<gene>
    <name evidence="2" type="ORF">SAMN04515674_12118</name>
</gene>
<organism evidence="2 3">
    <name type="scientific">Pseudarcicella hirudinis</name>
    <dbReference type="NCBI Taxonomy" id="1079859"/>
    <lineage>
        <taxon>Bacteria</taxon>
        <taxon>Pseudomonadati</taxon>
        <taxon>Bacteroidota</taxon>
        <taxon>Cytophagia</taxon>
        <taxon>Cytophagales</taxon>
        <taxon>Flectobacillaceae</taxon>
        <taxon>Pseudarcicella</taxon>
    </lineage>
</organism>
<keyword evidence="3" id="KW-1185">Reference proteome</keyword>